<name>A0A9J6NW39_9CLOT</name>
<dbReference type="InterPro" id="IPR050260">
    <property type="entry name" value="FAD-bd_OxRdtase"/>
</dbReference>
<comment type="cofactor">
    <cofactor evidence="1">
        <name>FAD</name>
        <dbReference type="ChEBI" id="CHEBI:57692"/>
    </cofactor>
</comment>
<dbReference type="InterPro" id="IPR016156">
    <property type="entry name" value="FAD/NAD-linked_Rdtase_dimer_sf"/>
</dbReference>
<dbReference type="Gene3D" id="3.50.50.60">
    <property type="entry name" value="FAD/NAD(P)-binding domain"/>
    <property type="match status" value="2"/>
</dbReference>
<reference evidence="7" key="2">
    <citation type="submission" date="2021-04" db="EMBL/GenBank/DDBJ databases">
        <authorList>
            <person name="Dong X."/>
        </authorList>
    </citation>
    <scope>NUCLEOTIDE SEQUENCE</scope>
    <source>
        <strain evidence="7">ZWT</strain>
    </source>
</reference>
<evidence type="ECO:0000313" key="8">
    <source>
        <dbReference type="Proteomes" id="UP001056429"/>
    </source>
</evidence>
<comment type="caution">
    <text evidence="7">The sequence shown here is derived from an EMBL/GenBank/DDBJ whole genome shotgun (WGS) entry which is preliminary data.</text>
</comment>
<evidence type="ECO:0000256" key="3">
    <source>
        <dbReference type="ARBA" id="ARBA00022630"/>
    </source>
</evidence>
<reference evidence="7" key="1">
    <citation type="journal article" date="2021" name="mSystems">
        <title>Bacteria and Archaea Synergistically Convert Glycine Betaine to Biogenic Methane in the Formosa Cold Seep of the South China Sea.</title>
        <authorList>
            <person name="Li L."/>
            <person name="Zhang W."/>
            <person name="Zhang S."/>
            <person name="Song L."/>
            <person name="Sun Q."/>
            <person name="Zhang H."/>
            <person name="Xiang H."/>
            <person name="Dong X."/>
        </authorList>
    </citation>
    <scope>NUCLEOTIDE SEQUENCE</scope>
    <source>
        <strain evidence="7">ZWT</strain>
    </source>
</reference>
<gene>
    <name evidence="7" type="ORF">KDK92_03050</name>
</gene>
<proteinExistence type="inferred from homology"/>
<evidence type="ECO:0000256" key="2">
    <source>
        <dbReference type="ARBA" id="ARBA00009130"/>
    </source>
</evidence>
<dbReference type="Pfam" id="PF02852">
    <property type="entry name" value="Pyr_redox_dim"/>
    <property type="match status" value="1"/>
</dbReference>
<protein>
    <submittedName>
        <fullName evidence="7">FAD-dependent oxidoreductase</fullName>
    </submittedName>
</protein>
<evidence type="ECO:0000313" key="7">
    <source>
        <dbReference type="EMBL" id="MCM1988703.1"/>
    </source>
</evidence>
<dbReference type="InterPro" id="IPR036188">
    <property type="entry name" value="FAD/NAD-bd_sf"/>
</dbReference>
<organism evidence="7 8">
    <name type="scientific">Oceanirhabdus seepicola</name>
    <dbReference type="NCBI Taxonomy" id="2828781"/>
    <lineage>
        <taxon>Bacteria</taxon>
        <taxon>Bacillati</taxon>
        <taxon>Bacillota</taxon>
        <taxon>Clostridia</taxon>
        <taxon>Eubacteriales</taxon>
        <taxon>Clostridiaceae</taxon>
        <taxon>Oceanirhabdus</taxon>
    </lineage>
</organism>
<keyword evidence="4" id="KW-0274">FAD</keyword>
<feature type="domain" description="FAD/NAD(P)-binding" evidence="6">
    <location>
        <begin position="5"/>
        <end position="285"/>
    </location>
</feature>
<dbReference type="InterPro" id="IPR023753">
    <property type="entry name" value="FAD/NAD-binding_dom"/>
</dbReference>
<dbReference type="Proteomes" id="UP001056429">
    <property type="component" value="Unassembled WGS sequence"/>
</dbReference>
<evidence type="ECO:0000259" key="6">
    <source>
        <dbReference type="Pfam" id="PF07992"/>
    </source>
</evidence>
<evidence type="ECO:0000256" key="4">
    <source>
        <dbReference type="ARBA" id="ARBA00022827"/>
    </source>
</evidence>
<dbReference type="PRINTS" id="PR00368">
    <property type="entry name" value="FADPNR"/>
</dbReference>
<dbReference type="GO" id="GO:0016491">
    <property type="term" value="F:oxidoreductase activity"/>
    <property type="evidence" value="ECO:0007669"/>
    <property type="project" value="InterPro"/>
</dbReference>
<keyword evidence="8" id="KW-1185">Reference proteome</keyword>
<dbReference type="PANTHER" id="PTHR43429">
    <property type="entry name" value="PYRIDINE NUCLEOTIDE-DISULFIDE OXIDOREDUCTASE DOMAIN-CONTAINING"/>
    <property type="match status" value="1"/>
</dbReference>
<sequence length="449" mass="47546">MSNTNVLIIGGSAAGLVAAATAKSNHPDKDVTIIRKEEKVMIPCGIPYIFGTVETSDKNILPDGGLIKLGVNIKVDEVINIDKKNKVCKTKGGEEIGYEKLVIATGSTPYVPKWLEGASLENVFSIPKKKIYLDELQQKLQGINKIITIGAGFIGVEMSDELNKNGKDITVVEILPHILGLSFDEELAIEAEECLTSRGVKLKTGVGVERILGSEKVTGVLLSNGETLEADAVILSMGYRPNIKLAEETGLAINELGFIKADQYRRTGHPDIFAAGDCSEKIDFATGKLSGAMLASIACAEARVAGMNLYSLSTVKAFRGTIGIYSTDIGGTGFGAAGLTEAQAKKEGFDVVSGSFTGIDRHPGHLEDTHKQMVKLIASKDNGIILGGQVIGGKSTGELTNVLGFIIQNNMTINDLLVAQIGTQPMLTASPAGYPLIKAAESTAKKLKK</sequence>
<dbReference type="SUPFAM" id="SSF55424">
    <property type="entry name" value="FAD/NAD-linked reductases, dimerisation (C-terminal) domain"/>
    <property type="match status" value="1"/>
</dbReference>
<dbReference type="Pfam" id="PF07992">
    <property type="entry name" value="Pyr_redox_2"/>
    <property type="match status" value="1"/>
</dbReference>
<accession>A0A9J6NW39</accession>
<dbReference type="AlphaFoldDB" id="A0A9J6NW39"/>
<keyword evidence="3" id="KW-0285">Flavoprotein</keyword>
<dbReference type="RefSeq" id="WP_250857573.1">
    <property type="nucleotide sequence ID" value="NZ_JAGSOJ010000001.1"/>
</dbReference>
<dbReference type="InterPro" id="IPR004099">
    <property type="entry name" value="Pyr_nucl-diS_OxRdtase_dimer"/>
</dbReference>
<comment type="similarity">
    <text evidence="2">Belongs to the class-III pyridine nucleotide-disulfide oxidoreductase family.</text>
</comment>
<evidence type="ECO:0000259" key="5">
    <source>
        <dbReference type="Pfam" id="PF02852"/>
    </source>
</evidence>
<feature type="domain" description="Pyridine nucleotide-disulphide oxidoreductase dimerisation" evidence="5">
    <location>
        <begin position="334"/>
        <end position="428"/>
    </location>
</feature>
<dbReference type="PRINTS" id="PR00411">
    <property type="entry name" value="PNDRDTASEI"/>
</dbReference>
<dbReference type="EMBL" id="JAGSOJ010000001">
    <property type="protein sequence ID" value="MCM1988703.1"/>
    <property type="molecule type" value="Genomic_DNA"/>
</dbReference>
<evidence type="ECO:0000256" key="1">
    <source>
        <dbReference type="ARBA" id="ARBA00001974"/>
    </source>
</evidence>
<dbReference type="SUPFAM" id="SSF51905">
    <property type="entry name" value="FAD/NAD(P)-binding domain"/>
    <property type="match status" value="1"/>
</dbReference>